<dbReference type="CDD" id="cd05136">
    <property type="entry name" value="RasGAP_DAB2IP"/>
    <property type="match status" value="1"/>
</dbReference>
<dbReference type="RefSeq" id="XP_020647318.2">
    <property type="nucleotide sequence ID" value="XM_020791659.2"/>
</dbReference>
<evidence type="ECO:0000259" key="4">
    <source>
        <dbReference type="PROSITE" id="PS50018"/>
    </source>
</evidence>
<dbReference type="SUPFAM" id="SSF50729">
    <property type="entry name" value="PH domain-like"/>
    <property type="match status" value="1"/>
</dbReference>
<evidence type="ECO:0000256" key="1">
    <source>
        <dbReference type="ARBA" id="ARBA00022468"/>
    </source>
</evidence>
<dbReference type="SUPFAM" id="SSF48350">
    <property type="entry name" value="GTPase activation domain, GAP"/>
    <property type="match status" value="1"/>
</dbReference>
<dbReference type="GeneID" id="110077996"/>
<feature type="coiled-coil region" evidence="2">
    <location>
        <begin position="1035"/>
        <end position="1062"/>
    </location>
</feature>
<dbReference type="CTD" id="64926"/>
<evidence type="ECO:0000313" key="6">
    <source>
        <dbReference type="RefSeq" id="XP_020647318.2"/>
    </source>
</evidence>
<dbReference type="RefSeq" id="XP_072847717.1">
    <property type="nucleotide sequence ID" value="XM_072991616.1"/>
</dbReference>
<dbReference type="InterPro" id="IPR023152">
    <property type="entry name" value="RasGAP_CS"/>
</dbReference>
<dbReference type="InterPro" id="IPR057606">
    <property type="entry name" value="SynGAP1-like_PH"/>
</dbReference>
<dbReference type="Pfam" id="PF00616">
    <property type="entry name" value="RasGAP"/>
    <property type="match status" value="1"/>
</dbReference>
<feature type="compositionally biased region" description="Basic and acidic residues" evidence="3">
    <location>
        <begin position="886"/>
        <end position="896"/>
    </location>
</feature>
<dbReference type="Gene3D" id="1.10.506.10">
    <property type="entry name" value="GTPase Activation - p120gap, domain 1"/>
    <property type="match status" value="2"/>
</dbReference>
<evidence type="ECO:0000313" key="9">
    <source>
        <dbReference type="RefSeq" id="XP_072847717.1"/>
    </source>
</evidence>
<keyword evidence="5" id="KW-1185">Reference proteome</keyword>
<dbReference type="GO" id="GO:0005096">
    <property type="term" value="F:GTPase activator activity"/>
    <property type="evidence" value="ECO:0007669"/>
    <property type="project" value="UniProtKB-KW"/>
</dbReference>
<dbReference type="PANTHER" id="PTHR10194:SF96">
    <property type="entry name" value="RAS PROTEIN ACTIVATOR LIKE-3"/>
    <property type="match status" value="1"/>
</dbReference>
<feature type="compositionally biased region" description="Basic and acidic residues" evidence="3">
    <location>
        <begin position="1"/>
        <end position="10"/>
    </location>
</feature>
<dbReference type="Proteomes" id="UP001652642">
    <property type="component" value="Chromosome 2"/>
</dbReference>
<dbReference type="PROSITE" id="PS50018">
    <property type="entry name" value="RAS_GTPASE_ACTIV_2"/>
    <property type="match status" value="1"/>
</dbReference>
<feature type="region of interest" description="Disordered" evidence="3">
    <location>
        <begin position="1"/>
        <end position="144"/>
    </location>
</feature>
<evidence type="ECO:0000313" key="5">
    <source>
        <dbReference type="Proteomes" id="UP001652642"/>
    </source>
</evidence>
<evidence type="ECO:0000256" key="3">
    <source>
        <dbReference type="SAM" id="MobiDB-lite"/>
    </source>
</evidence>
<reference evidence="5 6" key="1">
    <citation type="submission" date="2025-05" db="UniProtKB">
        <authorList>
            <consortium name="RefSeq"/>
        </authorList>
    </citation>
    <scope>NUCLEOTIDE SEQUENCE [LARGE SCALE GENOMIC DNA]</scope>
</reference>
<organism evidence="5 6">
    <name type="scientific">Pogona vitticeps</name>
    <name type="common">central bearded dragon</name>
    <dbReference type="NCBI Taxonomy" id="103695"/>
    <lineage>
        <taxon>Eukaryota</taxon>
        <taxon>Metazoa</taxon>
        <taxon>Chordata</taxon>
        <taxon>Craniata</taxon>
        <taxon>Vertebrata</taxon>
        <taxon>Euteleostomi</taxon>
        <taxon>Lepidosauria</taxon>
        <taxon>Squamata</taxon>
        <taxon>Bifurcata</taxon>
        <taxon>Unidentata</taxon>
        <taxon>Episquamata</taxon>
        <taxon>Toxicofera</taxon>
        <taxon>Iguania</taxon>
        <taxon>Acrodonta</taxon>
        <taxon>Agamidae</taxon>
        <taxon>Amphibolurinae</taxon>
        <taxon>Pogona</taxon>
    </lineage>
</organism>
<dbReference type="InterPro" id="IPR001936">
    <property type="entry name" value="RasGAP_dom"/>
</dbReference>
<feature type="compositionally biased region" description="Basic residues" evidence="3">
    <location>
        <begin position="111"/>
        <end position="122"/>
    </location>
</feature>
<dbReference type="AlphaFoldDB" id="A0A6J0TIB3"/>
<dbReference type="SMART" id="SM00323">
    <property type="entry name" value="RasGAP"/>
    <property type="match status" value="1"/>
</dbReference>
<evidence type="ECO:0000256" key="2">
    <source>
        <dbReference type="SAM" id="Coils"/>
    </source>
</evidence>
<feature type="domain" description="Ras-GAP" evidence="4">
    <location>
        <begin position="517"/>
        <end position="709"/>
    </location>
</feature>
<sequence length="1096" mass="124019">MEDPQKRSSGAEDPFLLRSYRWQTVLQNGEKETELGPNPHGSESSRRRGKLQKWKRAQSVPESELPQPSHEQPPPTASQDSRAATKRSVFQRAFSTPAKMPKAHEGSSKLSLRKYLRSMSHRKNQERAARSEQETLEVTKGGDSAAQLTRLTPGVTPGAAPAATPDAHIWDVSSVSLLDRQLVVLSREEEGLLQHRKRTGSCVSEMSLLYPLEMTIEGRNFVDSQTPEKRPFQEASSGKQLSNVKGMLWRRIRDRKGKVQGKSEATVELAVNGDREALPGPTVLLDLDNEKDILIRPLHSSLLGERYCFEVLSAGGRRCFRCASAAERSRWMEDWRRAVQPSMDNCERTERMLSLWVYEARDLSPRKRYFCELQLDGTLYARTTSKPASPTGTIFWGEHFDLKTLPPAMELQICLVQEEDGQQQQQQQQQKQLLPKGGTPVAILALLLKELANVRQPLEKWYPLGRDKLHAPALRLRGRYCNIHVLPIVRYKEFAEYLTFHYRELCAGLEPSLSARDKEELTSVLVRVLQSTGKAKDFLIDLGVAELDRFDEREALIFRENTLATKAIDEYMKLVGGPYLLATLGETVARLCPSEDSCEVDPSKCAPCDLENNRSSLQRLCEEVFQKIADSTLSFPAELSEVFANWQEACQLRGKANIGRRLISASLFLRFLCPAIMSPSLFGLTQAFPDDTTSRTLTLVAKVIQNLANFTTFGEKEAYMSFMNDFLERNWGTMKSFLTSVSSPGSAIHMAAYEDSIDLALELSILHSLLCNIFSSLDERTKEKLEPLPTILRAIQEGTPVPVSVRLEPNTEERQTENQKPGFVPPRELDKHSPLIKSQSMTSIQKGRGKEEPLAPLHPVKTRSKVHRTQSVPTQSKAARRLQKQRSTEHVMDSKPEPGTSFPDGGDSRASQGCSNLRPFASLPRKPTVPWLRHSEEEAVTQSGLYAMQPLEQYGRQMEELQAELTTTKEKQTLFQEELEKLRARNQMLLEEQTRFHEQGEMLCKRLEEAESGLVQLSSRVSGAEASWKKDHEKLRTTEEKASRLERRLSGMEKDYDQLLRAVSHMLGRREKPFSLLQHEFSGPVWVNRTENGEEA</sequence>
<dbReference type="InterPro" id="IPR039360">
    <property type="entry name" value="Ras_GTPase"/>
</dbReference>
<protein>
    <submittedName>
        <fullName evidence="6 7">RAS protein activator like-3 isoform X1</fullName>
    </submittedName>
</protein>
<evidence type="ECO:0000313" key="8">
    <source>
        <dbReference type="RefSeq" id="XP_072847716.1"/>
    </source>
</evidence>
<dbReference type="PANTHER" id="PTHR10194">
    <property type="entry name" value="RAS GTPASE-ACTIVATING PROTEINS"/>
    <property type="match status" value="1"/>
</dbReference>
<dbReference type="RefSeq" id="XP_072847716.1">
    <property type="nucleotide sequence ID" value="XM_072991615.1"/>
</dbReference>
<gene>
    <name evidence="6 7 8 9" type="primary">RASAL3</name>
</gene>
<dbReference type="InterPro" id="IPR008936">
    <property type="entry name" value="Rho_GTPase_activation_prot"/>
</dbReference>
<keyword evidence="2" id="KW-0175">Coiled coil</keyword>
<feature type="compositionally biased region" description="Basic and acidic residues" evidence="3">
    <location>
        <begin position="123"/>
        <end position="133"/>
    </location>
</feature>
<keyword evidence="1" id="KW-0343">GTPase activation</keyword>
<feature type="compositionally biased region" description="Basic residues" evidence="3">
    <location>
        <begin position="47"/>
        <end position="56"/>
    </location>
</feature>
<proteinExistence type="predicted"/>
<feature type="compositionally biased region" description="Polar residues" evidence="3">
    <location>
        <begin position="836"/>
        <end position="845"/>
    </location>
</feature>
<feature type="coiled-coil region" evidence="2">
    <location>
        <begin position="951"/>
        <end position="999"/>
    </location>
</feature>
<evidence type="ECO:0000313" key="7">
    <source>
        <dbReference type="RefSeq" id="XP_072847715.1"/>
    </source>
</evidence>
<dbReference type="PROSITE" id="PS00509">
    <property type="entry name" value="RAS_GTPASE_ACTIV_1"/>
    <property type="match status" value="1"/>
</dbReference>
<dbReference type="RefSeq" id="XP_072847715.1">
    <property type="nucleotide sequence ID" value="XM_072991614.1"/>
</dbReference>
<dbReference type="Pfam" id="PF25321">
    <property type="entry name" value="PH_RASGAP"/>
    <property type="match status" value="1"/>
</dbReference>
<accession>A0A6J0TIB3</accession>
<feature type="region of interest" description="Disordered" evidence="3">
    <location>
        <begin position="807"/>
        <end position="929"/>
    </location>
</feature>
<name>A0A6J0TIB3_9SAUR</name>